<evidence type="ECO:0000313" key="13">
    <source>
        <dbReference type="EMBL" id="GES16219.1"/>
    </source>
</evidence>
<dbReference type="InterPro" id="IPR008965">
    <property type="entry name" value="CBM2/CBM3_carb-bd_dom_sf"/>
</dbReference>
<evidence type="ECO:0000256" key="11">
    <source>
        <dbReference type="RuleBase" id="RU361186"/>
    </source>
</evidence>
<dbReference type="PRINTS" id="PR00733">
    <property type="entry name" value="GLHYDRLASE6"/>
</dbReference>
<feature type="signal peptide" evidence="11">
    <location>
        <begin position="1"/>
        <end position="34"/>
    </location>
</feature>
<dbReference type="GO" id="GO:0005179">
    <property type="term" value="F:hormone activity"/>
    <property type="evidence" value="ECO:0007669"/>
    <property type="project" value="InterPro"/>
</dbReference>
<dbReference type="InterPro" id="IPR001524">
    <property type="entry name" value="Glyco_hydro_6_CS"/>
</dbReference>
<evidence type="ECO:0000256" key="4">
    <source>
        <dbReference type="ARBA" id="ARBA00022801"/>
    </source>
</evidence>
<evidence type="ECO:0000256" key="6">
    <source>
        <dbReference type="ARBA" id="ARBA00023157"/>
    </source>
</evidence>
<evidence type="ECO:0000256" key="2">
    <source>
        <dbReference type="ARBA" id="ARBA00022525"/>
    </source>
</evidence>
<dbReference type="Proteomes" id="UP000331127">
    <property type="component" value="Unassembled WGS sequence"/>
</dbReference>
<evidence type="ECO:0000259" key="12">
    <source>
        <dbReference type="PROSITE" id="PS51173"/>
    </source>
</evidence>
<dbReference type="SUPFAM" id="SSF49384">
    <property type="entry name" value="Carbohydrate-binding domain"/>
    <property type="match status" value="1"/>
</dbReference>
<dbReference type="InterPro" id="IPR016288">
    <property type="entry name" value="Beta_cellobiohydrolase"/>
</dbReference>
<feature type="chain" id="PRO_5024509006" description="Glucanase" evidence="11">
    <location>
        <begin position="35"/>
        <end position="891"/>
    </location>
</feature>
<name>A0A5M3X7R5_9ACTN</name>
<evidence type="ECO:0000313" key="14">
    <source>
        <dbReference type="Proteomes" id="UP000331127"/>
    </source>
</evidence>
<feature type="active site" evidence="10">
    <location>
        <position position="562"/>
    </location>
</feature>
<dbReference type="EC" id="3.2.1.-" evidence="11"/>
<keyword evidence="4 11" id="KW-0378">Hydrolase</keyword>
<dbReference type="GO" id="GO:0030247">
    <property type="term" value="F:polysaccharide binding"/>
    <property type="evidence" value="ECO:0007669"/>
    <property type="project" value="UniProtKB-UniRule"/>
</dbReference>
<dbReference type="Pfam" id="PF01341">
    <property type="entry name" value="Glyco_hydro_6"/>
    <property type="match status" value="1"/>
</dbReference>
<evidence type="ECO:0000256" key="1">
    <source>
        <dbReference type="ARBA" id="ARBA00004613"/>
    </source>
</evidence>
<dbReference type="GO" id="GO:0030245">
    <property type="term" value="P:cellulose catabolic process"/>
    <property type="evidence" value="ECO:0007669"/>
    <property type="project" value="UniProtKB-KW"/>
</dbReference>
<gene>
    <name evidence="13" type="ORF">Amac_098170</name>
</gene>
<dbReference type="SUPFAM" id="SSF51989">
    <property type="entry name" value="Glycosyl hydrolases family 6, cellulases"/>
    <property type="match status" value="1"/>
</dbReference>
<dbReference type="GO" id="GO:0004553">
    <property type="term" value="F:hydrolase activity, hydrolyzing O-glycosyl compounds"/>
    <property type="evidence" value="ECO:0007669"/>
    <property type="project" value="InterPro"/>
</dbReference>
<comment type="similarity">
    <text evidence="11">Belongs to the glycosyl hydrolase family 6.</text>
</comment>
<dbReference type="PROSITE" id="PS00256">
    <property type="entry name" value="AKH"/>
    <property type="match status" value="1"/>
</dbReference>
<keyword evidence="14" id="KW-1185">Reference proteome</keyword>
<dbReference type="InterPro" id="IPR012291">
    <property type="entry name" value="CBM2_carb-bd_dom_sf"/>
</dbReference>
<keyword evidence="9 11" id="KW-0624">Polysaccharide degradation</keyword>
<dbReference type="PANTHER" id="PTHR34876">
    <property type="match status" value="1"/>
</dbReference>
<dbReference type="PANTHER" id="PTHR34876:SF4">
    <property type="entry name" value="1,4-BETA-D-GLUCAN CELLOBIOHYDROLASE C-RELATED"/>
    <property type="match status" value="1"/>
</dbReference>
<feature type="domain" description="CBM2" evidence="12">
    <location>
        <begin position="31"/>
        <end position="140"/>
    </location>
</feature>
<evidence type="ECO:0000256" key="3">
    <source>
        <dbReference type="ARBA" id="ARBA00022729"/>
    </source>
</evidence>
<dbReference type="AlphaFoldDB" id="A0A5M3X7R5"/>
<keyword evidence="3 11" id="KW-0732">Signal</keyword>
<dbReference type="InterPro" id="IPR002047">
    <property type="entry name" value="Adipokinetic_hormone_CS"/>
</dbReference>
<dbReference type="PROSITE" id="PS51173">
    <property type="entry name" value="CBM2"/>
    <property type="match status" value="1"/>
</dbReference>
<comment type="caution">
    <text evidence="13">The sequence shown here is derived from an EMBL/GenBank/DDBJ whole genome shotgun (WGS) entry which is preliminary data.</text>
</comment>
<keyword evidence="8 11" id="KW-0326">Glycosidase</keyword>
<evidence type="ECO:0000256" key="7">
    <source>
        <dbReference type="ARBA" id="ARBA00023277"/>
    </source>
</evidence>
<keyword evidence="7 11" id="KW-0119">Carbohydrate metabolism</keyword>
<dbReference type="Gene3D" id="2.60.40.290">
    <property type="match status" value="1"/>
</dbReference>
<sequence>MGPHKSSWRRALTAVAVTLLAGVGLVASPTAANAAVACQVTFTKTWEGGNGFGAQVRLQNLGDPVSNWRITYTVAAGQSLQNGWEGTWSQSGSNITIDAPSYAPNLAANAVVQPGANFTFSSSSTNPTAFSLNGTPCTGSNPQPTQSLVVTPTSVSVPEGGTATYSVRLNAQPTSNVTVTSTAASGGDANLTVSGGASLTFTSANWQTPQNVTVAASEDADTTNGTRTITVASAGLTSVSVTATEADNDTTGTQSLVVTPTSVSVPEGGTATYSVRLAIAPSANVTVTNTAASGGDANLTVSGGASLTFTPANFATPQNVTLAAAEDTDTTNGTRTITVASAGLTSVSVTATEADNDTTGTQSLVVTPTSVGVPEGGTATYSVRLAIAPSANVTVTNTAASGGDANLTVSAGASLTFTPANFATPQNVTLAAAEDTDQTNGTRTITVASTGLTSVSVTATEVDNDTTPGTYEPHQDNPFAGATGYVNPDWSAQAASEPGGSAVANVSTGVWLDRIAAITSGSAGSNSKGLRDHLDLALQQDAANGATKTIIQVVIYNLPNRDCSALASNGELLIAQNGLNRYKTEYIDVIAAIMADPKYAPLRIAAIIEIDSLPNLITNTNVAKCQEAQQTGAYVQGVAYALGKLHAIPNVYNYVDAGHHGWLGWDTNFGPSSQLFSSTANSATGGRATVDGFITNTANYSALTEPYFTVNGTVNGQQIRQSSWVDWNFYIDELSFAQAFRQRLIQDGFSSNIGMLIDTSRNGWGGSARPTGPSTSTDLNTFVNQSRIDRRIHAGNWCNQSGAGLGERPRANPATGIDAYVWIKPPGESDGSSSAIPNDEGKGFDRMCDPTYGGNERNGNSATGALANSPLSGHWFSAQFRQLLQNAYPPL</sequence>
<reference evidence="13 14" key="1">
    <citation type="submission" date="2019-10" db="EMBL/GenBank/DDBJ databases">
        <title>Whole genome shotgun sequence of Acrocarpospora macrocephala NBRC 16266.</title>
        <authorList>
            <person name="Ichikawa N."/>
            <person name="Kimura A."/>
            <person name="Kitahashi Y."/>
            <person name="Komaki H."/>
            <person name="Oguchi A."/>
        </authorList>
    </citation>
    <scope>NUCLEOTIDE SEQUENCE [LARGE SCALE GENOMIC DNA]</scope>
    <source>
        <strain evidence="13 14">NBRC 16266</strain>
    </source>
</reference>
<dbReference type="PROSITE" id="PS00655">
    <property type="entry name" value="GLYCOSYL_HYDROL_F6_1"/>
    <property type="match status" value="1"/>
</dbReference>
<evidence type="ECO:0000256" key="8">
    <source>
        <dbReference type="ARBA" id="ARBA00023295"/>
    </source>
</evidence>
<accession>A0A5M3X7R5</accession>
<dbReference type="SMART" id="SM00637">
    <property type="entry name" value="CBD_II"/>
    <property type="match status" value="1"/>
</dbReference>
<proteinExistence type="inferred from homology"/>
<keyword evidence="6" id="KW-1015">Disulfide bond</keyword>
<dbReference type="EMBL" id="BLAE01000095">
    <property type="protein sequence ID" value="GES16219.1"/>
    <property type="molecule type" value="Genomic_DNA"/>
</dbReference>
<dbReference type="InterPro" id="IPR036434">
    <property type="entry name" value="Beta_cellobiohydrolase_sf"/>
</dbReference>
<dbReference type="Pfam" id="PF00553">
    <property type="entry name" value="CBM_2"/>
    <property type="match status" value="1"/>
</dbReference>
<organism evidence="13 14">
    <name type="scientific">Acrocarpospora macrocephala</name>
    <dbReference type="NCBI Taxonomy" id="150177"/>
    <lineage>
        <taxon>Bacteria</taxon>
        <taxon>Bacillati</taxon>
        <taxon>Actinomycetota</taxon>
        <taxon>Actinomycetes</taxon>
        <taxon>Streptosporangiales</taxon>
        <taxon>Streptosporangiaceae</taxon>
        <taxon>Acrocarpospora</taxon>
    </lineage>
</organism>
<dbReference type="Gene3D" id="3.20.20.40">
    <property type="entry name" value="1, 4-beta cellobiohydrolase"/>
    <property type="match status" value="1"/>
</dbReference>
<protein>
    <recommendedName>
        <fullName evidence="11">Glucanase</fullName>
        <ecNumber evidence="11">3.2.1.-</ecNumber>
    </recommendedName>
</protein>
<keyword evidence="2" id="KW-0964">Secreted</keyword>
<evidence type="ECO:0000256" key="5">
    <source>
        <dbReference type="ARBA" id="ARBA00023001"/>
    </source>
</evidence>
<dbReference type="GO" id="GO:0005576">
    <property type="term" value="C:extracellular region"/>
    <property type="evidence" value="ECO:0007669"/>
    <property type="project" value="UniProtKB-SubCell"/>
</dbReference>
<keyword evidence="5 11" id="KW-0136">Cellulose degradation</keyword>
<dbReference type="RefSeq" id="WP_170323041.1">
    <property type="nucleotide sequence ID" value="NZ_BAAAHL010000004.1"/>
</dbReference>
<comment type="subcellular location">
    <subcellularLocation>
        <location evidence="1">Secreted</location>
    </subcellularLocation>
</comment>
<dbReference type="InterPro" id="IPR001919">
    <property type="entry name" value="CBD2"/>
</dbReference>
<evidence type="ECO:0000256" key="9">
    <source>
        <dbReference type="ARBA" id="ARBA00023326"/>
    </source>
</evidence>
<evidence type="ECO:0000256" key="10">
    <source>
        <dbReference type="PROSITE-ProRule" id="PRU10056"/>
    </source>
</evidence>